<name>A0A177EG40_9MICR</name>
<dbReference type="GeneID" id="93648353"/>
<organism evidence="1 2">
    <name type="scientific">Nematocida displodere</name>
    <dbReference type="NCBI Taxonomy" id="1805483"/>
    <lineage>
        <taxon>Eukaryota</taxon>
        <taxon>Fungi</taxon>
        <taxon>Fungi incertae sedis</taxon>
        <taxon>Microsporidia</taxon>
        <taxon>Nematocida</taxon>
    </lineage>
</organism>
<dbReference type="VEuPathDB" id="MicrosporidiaDB:NEDG_02003"/>
<sequence length="313" mass="35723">METPGERGGLERLLQEKRYQEILEHKEASEEDKVVSLIKLEEFAKALGRAKNNTVAKAYCYYKLKKYQACLKTAGRKESEEWSALRMQALFALDRYDEAVNEGRTLNLTRHTLVNYAAALALAHQARPVYSAELKECRKMVEAEADLLLREEGRYNLALAVARDGEAFVSALREIHPTEKDTLILVNAQINNSLSNFEKIDTEHLSKRNRAIVEYNHHGRDRDMVAASLKKWQEEIFYQNELKRAIKGEEPIAAIKDVLAELPGNPEPLRALIRKLSPDNLNHLTKLCLIKASNPKDTRKTIRAVIQSVHPKQ</sequence>
<dbReference type="Proteomes" id="UP000185944">
    <property type="component" value="Unassembled WGS sequence"/>
</dbReference>
<protein>
    <recommendedName>
        <fullName evidence="3">Signal recognition particle subunit SRP72</fullName>
    </recommendedName>
</protein>
<dbReference type="RefSeq" id="XP_067544718.1">
    <property type="nucleotide sequence ID" value="XM_067689421.1"/>
</dbReference>
<dbReference type="AlphaFoldDB" id="A0A177EG40"/>
<dbReference type="EMBL" id="LTDL01000028">
    <property type="protein sequence ID" value="OAG30461.1"/>
    <property type="molecule type" value="Genomic_DNA"/>
</dbReference>
<dbReference type="Gene3D" id="1.25.40.10">
    <property type="entry name" value="Tetratricopeptide repeat domain"/>
    <property type="match status" value="1"/>
</dbReference>
<evidence type="ECO:0000313" key="2">
    <source>
        <dbReference type="Proteomes" id="UP000185944"/>
    </source>
</evidence>
<keyword evidence="2" id="KW-1185">Reference proteome</keyword>
<dbReference type="InterPro" id="IPR011990">
    <property type="entry name" value="TPR-like_helical_dom_sf"/>
</dbReference>
<proteinExistence type="predicted"/>
<comment type="caution">
    <text evidence="1">The sequence shown here is derived from an EMBL/GenBank/DDBJ whole genome shotgun (WGS) entry which is preliminary data.</text>
</comment>
<dbReference type="OrthoDB" id="5421607at2759"/>
<dbReference type="InterPro" id="IPR031545">
    <property type="entry name" value="SRP72_TPR-like"/>
</dbReference>
<reference evidence="1 2" key="1">
    <citation type="submission" date="2016-02" db="EMBL/GenBank/DDBJ databases">
        <title>Discovery of a natural microsporidian pathogen with a broad tissue tropism in Caenorhabditis elegans.</title>
        <authorList>
            <person name="Luallen R.J."/>
            <person name="Reinke A.W."/>
            <person name="Tong L."/>
            <person name="Botts M.R."/>
            <person name="Felix M.-A."/>
            <person name="Troemel E.R."/>
        </authorList>
    </citation>
    <scope>NUCLEOTIDE SEQUENCE [LARGE SCALE GENOMIC DNA]</scope>
    <source>
        <strain evidence="1 2">JUm2807</strain>
    </source>
</reference>
<accession>A0A177EG40</accession>
<evidence type="ECO:0000313" key="1">
    <source>
        <dbReference type="EMBL" id="OAG30461.1"/>
    </source>
</evidence>
<dbReference type="Pfam" id="PF17004">
    <property type="entry name" value="SRP_TPR_like"/>
    <property type="match status" value="1"/>
</dbReference>
<evidence type="ECO:0008006" key="3">
    <source>
        <dbReference type="Google" id="ProtNLM"/>
    </source>
</evidence>
<gene>
    <name evidence="1" type="ORF">NEDG_02003</name>
</gene>